<dbReference type="AlphaFoldDB" id="A0A0W0HX10"/>
<proteinExistence type="predicted"/>
<organism evidence="2 3">
    <name type="scientific">Pseudomonas viridiflava ICMP 13104</name>
    <dbReference type="NCBI Taxonomy" id="1198305"/>
    <lineage>
        <taxon>Bacteria</taxon>
        <taxon>Pseudomonadati</taxon>
        <taxon>Pseudomonadota</taxon>
        <taxon>Gammaproteobacteria</taxon>
        <taxon>Pseudomonadales</taxon>
        <taxon>Pseudomonadaceae</taxon>
        <taxon>Pseudomonas</taxon>
    </lineage>
</organism>
<accession>A0A0W0HX10</accession>
<dbReference type="Pfam" id="PF08924">
    <property type="entry name" value="Rv2525c_GlyHyd-like"/>
    <property type="match status" value="1"/>
</dbReference>
<reference evidence="2 3" key="1">
    <citation type="submission" date="2015-09" db="EMBL/GenBank/DDBJ databases">
        <title>Genome sequence of ICMP 13104.</title>
        <authorList>
            <person name="Visnovsky S."/>
            <person name="Lu A."/>
            <person name="Panda P."/>
            <person name="Pitman A."/>
        </authorList>
    </citation>
    <scope>NUCLEOTIDE SEQUENCE [LARGE SCALE GENOMIC DNA]</scope>
    <source>
        <strain evidence="2 3">ICMP 13104</strain>
    </source>
</reference>
<keyword evidence="3" id="KW-1185">Reference proteome</keyword>
<protein>
    <recommendedName>
        <fullName evidence="1">Rv2525c-like glycoside hydrolase-like domain-containing protein</fullName>
    </recommendedName>
</protein>
<dbReference type="SUPFAM" id="SSF51445">
    <property type="entry name" value="(Trans)glycosidases"/>
    <property type="match status" value="1"/>
</dbReference>
<dbReference type="InterPro" id="IPR015020">
    <property type="entry name" value="Rv2525c-like_Glyco_Hydro-like"/>
</dbReference>
<evidence type="ECO:0000313" key="2">
    <source>
        <dbReference type="EMBL" id="KTB65391.1"/>
    </source>
</evidence>
<dbReference type="InterPro" id="IPR017853">
    <property type="entry name" value="GH"/>
</dbReference>
<dbReference type="Proteomes" id="UP000053048">
    <property type="component" value="Unassembled WGS sequence"/>
</dbReference>
<evidence type="ECO:0000313" key="3">
    <source>
        <dbReference type="Proteomes" id="UP000053048"/>
    </source>
</evidence>
<name>A0A0W0HX10_PSEVI</name>
<dbReference type="EMBL" id="LKEJ01000121">
    <property type="protein sequence ID" value="KTB65391.1"/>
    <property type="molecule type" value="Genomic_DNA"/>
</dbReference>
<feature type="domain" description="Rv2525c-like glycoside hydrolase-like" evidence="1">
    <location>
        <begin position="23"/>
        <end position="188"/>
    </location>
</feature>
<comment type="caution">
    <text evidence="2">The sequence shown here is derived from an EMBL/GenBank/DDBJ whole genome shotgun (WGS) entry which is preliminary data.</text>
</comment>
<dbReference type="Gene3D" id="3.20.20.80">
    <property type="entry name" value="Glycosidases"/>
    <property type="match status" value="1"/>
</dbReference>
<sequence length="205" mass="22395">MQKGFDVRFDTTRNIPAIVALERYAFIGRYLCENPLKRIHPAEAQALRQANLAIALIYEDSPKTSAYFTSARGAQDAARAIQQAQNLGAGAGTAIYFTVDYDASANDVAEPISLYFHAVASAVRNDVNGFVMGVYGSGMTCTALHANKLVDYTWLAQSTKWRGYDLKKQWSIIQGSSGEVCSLSVDTDTLNSETFGPVQFRESTA</sequence>
<gene>
    <name evidence="2" type="ORF">AO067_23385</name>
</gene>
<evidence type="ECO:0000259" key="1">
    <source>
        <dbReference type="Pfam" id="PF08924"/>
    </source>
</evidence>